<dbReference type="Pfam" id="PF01569">
    <property type="entry name" value="PAP2"/>
    <property type="match status" value="1"/>
</dbReference>
<dbReference type="EMBL" id="JAAWWP010000036">
    <property type="protein sequence ID" value="NKI45455.1"/>
    <property type="molecule type" value="Genomic_DNA"/>
</dbReference>
<evidence type="ECO:0000256" key="1">
    <source>
        <dbReference type="SAM" id="MobiDB-lite"/>
    </source>
</evidence>
<keyword evidence="5" id="KW-1185">Reference proteome</keyword>
<protein>
    <submittedName>
        <fullName evidence="4">Phosphatase PAP2 family protein</fullName>
    </submittedName>
</protein>
<feature type="transmembrane region" description="Helical" evidence="2">
    <location>
        <begin position="159"/>
        <end position="179"/>
    </location>
</feature>
<keyword evidence="2" id="KW-0472">Membrane</keyword>
<feature type="region of interest" description="Disordered" evidence="1">
    <location>
        <begin position="1"/>
        <end position="66"/>
    </location>
</feature>
<feature type="transmembrane region" description="Helical" evidence="2">
    <location>
        <begin position="250"/>
        <end position="267"/>
    </location>
</feature>
<organism evidence="4 5">
    <name type="scientific">Streptomyces physcomitrii</name>
    <dbReference type="NCBI Taxonomy" id="2724184"/>
    <lineage>
        <taxon>Bacteria</taxon>
        <taxon>Bacillati</taxon>
        <taxon>Actinomycetota</taxon>
        <taxon>Actinomycetes</taxon>
        <taxon>Kitasatosporales</taxon>
        <taxon>Streptomycetaceae</taxon>
        <taxon>Streptomyces</taxon>
    </lineage>
</organism>
<feature type="transmembrane region" description="Helical" evidence="2">
    <location>
        <begin position="223"/>
        <end position="244"/>
    </location>
</feature>
<keyword evidence="2" id="KW-1133">Transmembrane helix</keyword>
<keyword evidence="2" id="KW-0812">Transmembrane</keyword>
<dbReference type="Gene3D" id="1.20.144.10">
    <property type="entry name" value="Phosphatidic acid phosphatase type 2/haloperoxidase"/>
    <property type="match status" value="1"/>
</dbReference>
<evidence type="ECO:0000256" key="2">
    <source>
        <dbReference type="SAM" id="Phobius"/>
    </source>
</evidence>
<feature type="transmembrane region" description="Helical" evidence="2">
    <location>
        <begin position="130"/>
        <end position="147"/>
    </location>
</feature>
<dbReference type="Proteomes" id="UP000772196">
    <property type="component" value="Unassembled WGS sequence"/>
</dbReference>
<evidence type="ECO:0000313" key="5">
    <source>
        <dbReference type="Proteomes" id="UP000772196"/>
    </source>
</evidence>
<name>A0ABX1HAU1_9ACTN</name>
<evidence type="ECO:0000259" key="3">
    <source>
        <dbReference type="Pfam" id="PF01569"/>
    </source>
</evidence>
<proteinExistence type="predicted"/>
<gene>
    <name evidence="4" type="ORF">HFV08_30355</name>
</gene>
<dbReference type="SUPFAM" id="SSF48317">
    <property type="entry name" value="Acid phosphatase/Vanadium-dependent haloperoxidase"/>
    <property type="match status" value="1"/>
</dbReference>
<feature type="transmembrane region" description="Helical" evidence="2">
    <location>
        <begin position="73"/>
        <end position="94"/>
    </location>
</feature>
<feature type="domain" description="Phosphatidic acid phosphatase type 2/haloperoxidase" evidence="3">
    <location>
        <begin position="192"/>
        <end position="260"/>
    </location>
</feature>
<reference evidence="4 5" key="1">
    <citation type="submission" date="2020-04" db="EMBL/GenBank/DDBJ databases">
        <title>Phylogenetic Diversity and Antibacterial Activity against Ralstonia solanacearum of Endophytic Actinomycete Isolated from Moss.</title>
        <authorList>
            <person name="Zhuang X."/>
        </authorList>
    </citation>
    <scope>NUCLEOTIDE SEQUENCE [LARGE SCALE GENOMIC DNA]</scope>
    <source>
        <strain evidence="4 5">LD120</strain>
    </source>
</reference>
<sequence>MSETPRSQGTVGDAGAWPPQLRDGRAFAHAPGASRSGIPHRSDRRPPQTPRGARHTDQDGRLGTIPPVPGRPYALPLLLGLCALAFALLTWQVVSEGPLLRADERLSGALAGRPPAGAAEFCADLGNMEVALPVLLLFLGAAAWHARRAGRRRRWLPPLAALAAFAAVPLLVVPLKALVDRPGPPGAGPGGYYPSGHTATATVVYGICALLLLPLLRRAARRIVIALCVLVNLGVGGGLMLRGYHWPLDVAASWLLCLPLLAGYGWLTARSGR</sequence>
<comment type="caution">
    <text evidence="4">The sequence shown here is derived from an EMBL/GenBank/DDBJ whole genome shotgun (WGS) entry which is preliminary data.</text>
</comment>
<evidence type="ECO:0000313" key="4">
    <source>
        <dbReference type="EMBL" id="NKI45455.1"/>
    </source>
</evidence>
<dbReference type="InterPro" id="IPR036938">
    <property type="entry name" value="PAP2/HPO_sf"/>
</dbReference>
<accession>A0ABX1HAU1</accession>
<feature type="compositionally biased region" description="Polar residues" evidence="1">
    <location>
        <begin position="1"/>
        <end position="10"/>
    </location>
</feature>
<feature type="transmembrane region" description="Helical" evidence="2">
    <location>
        <begin position="199"/>
        <end position="216"/>
    </location>
</feature>
<dbReference type="InterPro" id="IPR000326">
    <property type="entry name" value="PAP2/HPO"/>
</dbReference>